<comment type="caution">
    <text evidence="2">The sequence shown here is derived from an EMBL/GenBank/DDBJ whole genome shotgun (WGS) entry which is preliminary data.</text>
</comment>
<sequence length="251" mass="27249">MEQVRIGHIPHNRGHKLKSGAERVHEGRRLWTHVVGDFTSLPSVPPEETNDASAAWLDAGGAEDGGDIGQARQLAAITRELGRPLARGDDALQRPDVQWTLVKCNYLGALASNILDMVAQENALNKRLRQLLAVLLGDDPLYNRLAPVSGSEAAANTNPKGNSATTANGNPSLSSASAQPASAPSQYLEALVWQVRQALAQSDEYIFRLQSIRNRLVAVENQKALVRRRLRWLARRDGSSLLTGKEAGSLE</sequence>
<name>A0A9W8B1V8_9FUNG</name>
<evidence type="ECO:0000313" key="3">
    <source>
        <dbReference type="Proteomes" id="UP001151582"/>
    </source>
</evidence>
<organism evidence="2 3">
    <name type="scientific">Dimargaris verticillata</name>
    <dbReference type="NCBI Taxonomy" id="2761393"/>
    <lineage>
        <taxon>Eukaryota</taxon>
        <taxon>Fungi</taxon>
        <taxon>Fungi incertae sedis</taxon>
        <taxon>Zoopagomycota</taxon>
        <taxon>Kickxellomycotina</taxon>
        <taxon>Dimargaritomycetes</taxon>
        <taxon>Dimargaritales</taxon>
        <taxon>Dimargaritaceae</taxon>
        <taxon>Dimargaris</taxon>
    </lineage>
</organism>
<accession>A0A9W8B1V8</accession>
<feature type="region of interest" description="Disordered" evidence="1">
    <location>
        <begin position="1"/>
        <end position="21"/>
    </location>
</feature>
<dbReference type="Proteomes" id="UP001151582">
    <property type="component" value="Unassembled WGS sequence"/>
</dbReference>
<keyword evidence="3" id="KW-1185">Reference proteome</keyword>
<dbReference type="EMBL" id="JANBQB010000348">
    <property type="protein sequence ID" value="KAJ1977436.1"/>
    <property type="molecule type" value="Genomic_DNA"/>
</dbReference>
<evidence type="ECO:0000256" key="1">
    <source>
        <dbReference type="SAM" id="MobiDB-lite"/>
    </source>
</evidence>
<proteinExistence type="predicted"/>
<protein>
    <submittedName>
        <fullName evidence="2">Uncharacterized protein</fullName>
    </submittedName>
</protein>
<feature type="compositionally biased region" description="Basic residues" evidence="1">
    <location>
        <begin position="8"/>
        <end position="18"/>
    </location>
</feature>
<feature type="region of interest" description="Disordered" evidence="1">
    <location>
        <begin position="151"/>
        <end position="179"/>
    </location>
</feature>
<dbReference type="OrthoDB" id="5598342at2759"/>
<evidence type="ECO:0000313" key="2">
    <source>
        <dbReference type="EMBL" id="KAJ1977436.1"/>
    </source>
</evidence>
<gene>
    <name evidence="2" type="ORF">H4R34_003581</name>
</gene>
<dbReference type="AlphaFoldDB" id="A0A9W8B1V8"/>
<reference evidence="2" key="1">
    <citation type="submission" date="2022-07" db="EMBL/GenBank/DDBJ databases">
        <title>Phylogenomic reconstructions and comparative analyses of Kickxellomycotina fungi.</title>
        <authorList>
            <person name="Reynolds N.K."/>
            <person name="Stajich J.E."/>
            <person name="Barry K."/>
            <person name="Grigoriev I.V."/>
            <person name="Crous P."/>
            <person name="Smith M.E."/>
        </authorList>
    </citation>
    <scope>NUCLEOTIDE SEQUENCE</scope>
    <source>
        <strain evidence="2">RSA 567</strain>
    </source>
</reference>
<feature type="compositionally biased region" description="Polar residues" evidence="1">
    <location>
        <begin position="154"/>
        <end position="170"/>
    </location>
</feature>